<comment type="caution">
    <text evidence="2">The sequence shown here is derived from an EMBL/GenBank/DDBJ whole genome shotgun (WGS) entry which is preliminary data.</text>
</comment>
<dbReference type="AlphaFoldDB" id="A0A3D9CU19"/>
<name>A0A3D9CU19_9FLAO</name>
<evidence type="ECO:0000313" key="3">
    <source>
        <dbReference type="Proteomes" id="UP000256326"/>
    </source>
</evidence>
<proteinExistence type="predicted"/>
<keyword evidence="1" id="KW-1133">Transmembrane helix</keyword>
<dbReference type="RefSeq" id="WP_116035893.1">
    <property type="nucleotide sequence ID" value="NZ_JBHLVV010000030.1"/>
</dbReference>
<gene>
    <name evidence="2" type="ORF">DRF58_12455</name>
</gene>
<dbReference type="Proteomes" id="UP000256326">
    <property type="component" value="Unassembled WGS sequence"/>
</dbReference>
<accession>A0A3D9CU19</accession>
<keyword evidence="1" id="KW-0812">Transmembrane</keyword>
<protein>
    <submittedName>
        <fullName evidence="2">Uroporphyrinogen decarboxylase</fullName>
    </submittedName>
</protein>
<organism evidence="2 3">
    <name type="scientific">Epilithonimonas hispanica</name>
    <dbReference type="NCBI Taxonomy" id="358687"/>
    <lineage>
        <taxon>Bacteria</taxon>
        <taxon>Pseudomonadati</taxon>
        <taxon>Bacteroidota</taxon>
        <taxon>Flavobacteriia</taxon>
        <taxon>Flavobacteriales</taxon>
        <taxon>Weeksellaceae</taxon>
        <taxon>Chryseobacterium group</taxon>
        <taxon>Epilithonimonas</taxon>
    </lineage>
</organism>
<sequence length="71" mass="8051">MENWSEYVGYLASAFVVASFLLKDIKTIRTVNLLGCICFVIYGVYSGMLWPIIIPNGILALIQVYNIFKKD</sequence>
<keyword evidence="3" id="KW-1185">Reference proteome</keyword>
<feature type="transmembrane region" description="Helical" evidence="1">
    <location>
        <begin position="29"/>
        <end position="45"/>
    </location>
</feature>
<reference evidence="2 3" key="1">
    <citation type="journal article" date="2006" name="Int. J. Syst. Evol. Microbiol.">
        <title>Chryseobacterium hispanicum sp. nov., isolated from the drinking water distribution system of Sevilla, Spain.</title>
        <authorList>
            <person name="Gallego V."/>
            <person name="Garcia M.T."/>
            <person name="Ventosa A."/>
        </authorList>
    </citation>
    <scope>NUCLEOTIDE SEQUENCE [LARGE SCALE GENOMIC DNA]</scope>
    <source>
        <strain evidence="2 3">KCTC 22104</strain>
    </source>
</reference>
<keyword evidence="1" id="KW-0472">Membrane</keyword>
<evidence type="ECO:0000313" key="2">
    <source>
        <dbReference type="EMBL" id="REC69276.1"/>
    </source>
</evidence>
<evidence type="ECO:0000256" key="1">
    <source>
        <dbReference type="SAM" id="Phobius"/>
    </source>
</evidence>
<dbReference type="OrthoDB" id="677174at2"/>
<dbReference type="EMBL" id="QNUG01000027">
    <property type="protein sequence ID" value="REC69276.1"/>
    <property type="molecule type" value="Genomic_DNA"/>
</dbReference>
<feature type="transmembrane region" description="Helical" evidence="1">
    <location>
        <begin position="6"/>
        <end position="22"/>
    </location>
</feature>